<feature type="coiled-coil region" evidence="1">
    <location>
        <begin position="254"/>
        <end position="330"/>
    </location>
</feature>
<reference evidence="4" key="1">
    <citation type="submission" date="2021-01" db="EMBL/GenBank/DDBJ databases">
        <title>Adiantum capillus-veneris genome.</title>
        <authorList>
            <person name="Fang Y."/>
            <person name="Liao Q."/>
        </authorList>
    </citation>
    <scope>NUCLEOTIDE SEQUENCE</scope>
    <source>
        <strain evidence="4">H3</strain>
        <tissue evidence="4">Leaf</tissue>
    </source>
</reference>
<keyword evidence="5" id="KW-1185">Reference proteome</keyword>
<evidence type="ECO:0000256" key="2">
    <source>
        <dbReference type="SAM" id="MobiDB-lite"/>
    </source>
</evidence>
<dbReference type="EMBL" id="JABFUD020000016">
    <property type="protein sequence ID" value="KAI5068811.1"/>
    <property type="molecule type" value="Genomic_DNA"/>
</dbReference>
<feature type="compositionally biased region" description="Polar residues" evidence="2">
    <location>
        <begin position="13"/>
        <end position="28"/>
    </location>
</feature>
<evidence type="ECO:0000313" key="4">
    <source>
        <dbReference type="EMBL" id="KAI5068811.1"/>
    </source>
</evidence>
<comment type="caution">
    <text evidence="4">The sequence shown here is derived from an EMBL/GenBank/DDBJ whole genome shotgun (WGS) entry which is preliminary data.</text>
</comment>
<keyword evidence="3" id="KW-0812">Transmembrane</keyword>
<keyword evidence="3" id="KW-1133">Transmembrane helix</keyword>
<feature type="transmembrane region" description="Helical" evidence="3">
    <location>
        <begin position="554"/>
        <end position="575"/>
    </location>
</feature>
<keyword evidence="3" id="KW-0472">Membrane</keyword>
<evidence type="ECO:0000313" key="5">
    <source>
        <dbReference type="Proteomes" id="UP000886520"/>
    </source>
</evidence>
<feature type="coiled-coil region" evidence="1">
    <location>
        <begin position="366"/>
        <end position="400"/>
    </location>
</feature>
<name>A0A9D4UJ25_ADICA</name>
<dbReference type="OrthoDB" id="1920827at2759"/>
<dbReference type="AlphaFoldDB" id="A0A9D4UJ25"/>
<proteinExistence type="predicted"/>
<feature type="region of interest" description="Disordered" evidence="2">
    <location>
        <begin position="1"/>
        <end position="75"/>
    </location>
</feature>
<accession>A0A9D4UJ25</accession>
<feature type="compositionally biased region" description="Basic residues" evidence="2">
    <location>
        <begin position="1"/>
        <end position="12"/>
    </location>
</feature>
<dbReference type="Proteomes" id="UP000886520">
    <property type="component" value="Chromosome 16"/>
</dbReference>
<organism evidence="4 5">
    <name type="scientific">Adiantum capillus-veneris</name>
    <name type="common">Maidenhair fern</name>
    <dbReference type="NCBI Taxonomy" id="13818"/>
    <lineage>
        <taxon>Eukaryota</taxon>
        <taxon>Viridiplantae</taxon>
        <taxon>Streptophyta</taxon>
        <taxon>Embryophyta</taxon>
        <taxon>Tracheophyta</taxon>
        <taxon>Polypodiopsida</taxon>
        <taxon>Polypodiidae</taxon>
        <taxon>Polypodiales</taxon>
        <taxon>Pteridineae</taxon>
        <taxon>Pteridaceae</taxon>
        <taxon>Vittarioideae</taxon>
        <taxon>Adiantum</taxon>
    </lineage>
</organism>
<protein>
    <submittedName>
        <fullName evidence="4">Uncharacterized protein</fullName>
    </submittedName>
</protein>
<sequence length="580" mass="64875">MPSNNKRKHHGFSTHSSNGELPLTSSADNRQDVIANGELSDRKHLANGKENLLSEVLPDTRASSKASPADNPPHCDIRARTASDGVPAENSCLAQTSEKCMNGHRGLHHGVVIAKCTNGKNKPDLCSSPTCSHRQNGGAQAIANLKHLNKQLLEQVCSLRSEDSMLREKLKSVEIQLEQNSTREDVLIVEKTLLEEQKIKFELDLKATAEELAKLSHEKLGLLEAKETLCVAYHDLQHTVSECEVKLLETNEKLKASIDALALAEEKRQLLESEMELLRLEQNRLNEEIMLLHRQNSDLHCVMKVVQTEKECLENELKSMQSTLASAGEQVTETLTIKEALENKLDGRSLQREGFQMQLEGAWQQIQSLEAQQEASIAERFDLEKQIKQLENALVAARDECEESFCMLELEREEKLCLRTTLGKVERMGEALQNEFDAMTVSTANLQMSADHSQQQIISLQSKVDTLLKEGATLERTKASLKDKLERLKVCSDEAFVSSKQEIDLFKEKVHKLEEALALANKQALEEGKCARVLISEIKELSTSVKQRKRLADVSVSLAAMSTGSLLVLGIMFLIKRKKF</sequence>
<evidence type="ECO:0000256" key="1">
    <source>
        <dbReference type="SAM" id="Coils"/>
    </source>
</evidence>
<keyword evidence="1" id="KW-0175">Coiled coil</keyword>
<evidence type="ECO:0000256" key="3">
    <source>
        <dbReference type="SAM" id="Phobius"/>
    </source>
</evidence>
<gene>
    <name evidence="4" type="ORF">GOP47_0017156</name>
</gene>